<evidence type="ECO:0000313" key="12">
    <source>
        <dbReference type="Proteomes" id="UP000006671"/>
    </source>
</evidence>
<dbReference type="PANTHER" id="PTHR11920:SF335">
    <property type="entry name" value="GUANYLATE CYCLASE"/>
    <property type="match status" value="1"/>
</dbReference>
<dbReference type="GO" id="GO:0007168">
    <property type="term" value="P:receptor guanylyl cyclase signaling pathway"/>
    <property type="evidence" value="ECO:0007669"/>
    <property type="project" value="TreeGrafter"/>
</dbReference>
<evidence type="ECO:0000256" key="8">
    <source>
        <dbReference type="SAM" id="Phobius"/>
    </source>
</evidence>
<dbReference type="GO" id="GO:0004016">
    <property type="term" value="F:adenylate cyclase activity"/>
    <property type="evidence" value="ECO:0007669"/>
    <property type="project" value="TreeGrafter"/>
</dbReference>
<dbReference type="InterPro" id="IPR035965">
    <property type="entry name" value="PAS-like_dom_sf"/>
</dbReference>
<evidence type="ECO:0000256" key="7">
    <source>
        <dbReference type="RuleBase" id="RU000405"/>
    </source>
</evidence>
<feature type="transmembrane region" description="Helical" evidence="8">
    <location>
        <begin position="359"/>
        <end position="378"/>
    </location>
</feature>
<feature type="transmembrane region" description="Helical" evidence="8">
    <location>
        <begin position="1034"/>
        <end position="1056"/>
    </location>
</feature>
<dbReference type="NCBIfam" id="TIGR00229">
    <property type="entry name" value="sensory_box"/>
    <property type="match status" value="1"/>
</dbReference>
<dbReference type="InterPro" id="IPR000014">
    <property type="entry name" value="PAS"/>
</dbReference>
<name>D2UZT9_NAEGR</name>
<feature type="transmembrane region" description="Helical" evidence="8">
    <location>
        <begin position="390"/>
        <end position="412"/>
    </location>
</feature>
<evidence type="ECO:0000256" key="1">
    <source>
        <dbReference type="ARBA" id="ARBA00004370"/>
    </source>
</evidence>
<evidence type="ECO:0000259" key="9">
    <source>
        <dbReference type="PROSITE" id="PS50112"/>
    </source>
</evidence>
<dbReference type="eggNOG" id="KOG1023">
    <property type="taxonomic scope" value="Eukaryota"/>
</dbReference>
<dbReference type="InterPro" id="IPR057352">
    <property type="entry name" value="TPR_TmcB/C"/>
</dbReference>
<dbReference type="PROSITE" id="PS50125">
    <property type="entry name" value="GUANYLATE_CYCLASE_2"/>
    <property type="match status" value="1"/>
</dbReference>
<keyword evidence="12" id="KW-1185">Reference proteome</keyword>
<feature type="domain" description="Guanylate cyclase" evidence="10">
    <location>
        <begin position="1476"/>
        <end position="1605"/>
    </location>
</feature>
<dbReference type="GO" id="GO:0001653">
    <property type="term" value="F:peptide receptor activity"/>
    <property type="evidence" value="ECO:0007669"/>
    <property type="project" value="TreeGrafter"/>
</dbReference>
<dbReference type="VEuPathDB" id="AmoebaDB:NAEGRDRAFT_62059"/>
<comment type="similarity">
    <text evidence="7">Belongs to the adenylyl cyclase class-4/guanylyl cyclase family.</text>
</comment>
<dbReference type="CDD" id="cd00130">
    <property type="entry name" value="PAS"/>
    <property type="match status" value="1"/>
</dbReference>
<dbReference type="OrthoDB" id="6127067at2759"/>
<proteinExistence type="inferred from homology"/>
<dbReference type="PROSITE" id="PS00452">
    <property type="entry name" value="GUANYLATE_CYCLASE_1"/>
    <property type="match status" value="1"/>
</dbReference>
<dbReference type="Gene3D" id="3.30.70.1230">
    <property type="entry name" value="Nucleotide cyclase"/>
    <property type="match status" value="1"/>
</dbReference>
<dbReference type="SUPFAM" id="SSF55785">
    <property type="entry name" value="PYP-like sensor domain (PAS domain)"/>
    <property type="match status" value="1"/>
</dbReference>
<feature type="transmembrane region" description="Helical" evidence="8">
    <location>
        <begin position="258"/>
        <end position="282"/>
    </location>
</feature>
<feature type="domain" description="PAS" evidence="9">
    <location>
        <begin position="1309"/>
        <end position="1353"/>
    </location>
</feature>
<dbReference type="Proteomes" id="UP000006671">
    <property type="component" value="Unassembled WGS sequence"/>
</dbReference>
<dbReference type="GO" id="GO:0004383">
    <property type="term" value="F:guanylate cyclase activity"/>
    <property type="evidence" value="ECO:0007669"/>
    <property type="project" value="TreeGrafter"/>
</dbReference>
<dbReference type="KEGG" id="ngr:NAEGRDRAFT_62059"/>
<dbReference type="InterPro" id="IPR001054">
    <property type="entry name" value="A/G_cyclase"/>
</dbReference>
<sequence length="1700" mass="193403">MQSHELHPQQPHSNSGPLINVSSSNITIPFLQGNQSHVGSGGGGLSYYTQSVVDGGSTANSETSATSHTHSSFLHVFNEKLINFYISVKSSEVSVKKYEKILIYLAYAYLYWVNVIFPTISSDTRYDLKETEHVIGPYGVYSGWVFKVLNYPITFSLDDIDYTSTIILTCILLSLYCLFFLVLFIEYKTLKGKAHTRLRNLRQRAGAVCAILSPLTMFLMSYFIQCNTTVQVYAEKENVYLYMLTRNSTVACHGDPNLILFIVMCCMAPVIIFATSCSILLMPNHGHSSLPFTSNDNFPIMSTVASIGLEIFVIFLIPQHLIFIRGIIHILSSILQIFLLLKLVPLLKRNFNSVYSSAVFGRFGASIGVFINQLVFVFDPTYNKEKSLGLMGLTLSLIVVGGILGGIAMEIYTRVVCYKVRKVLRKGIIHATSLDENRKSTSVMEKEAVAIYMEQESLRNLNLFLRFSGENSDDSAMALTFIKLVIANKCVQSPEILLTSALIIAYQWVDENRTSFSSFILKKALRFVENSWTRTLIHERMKEIEIDNSTKSNGINQVEVKAMLNDIERKEDELWAVHRMFWKEVLSDLPNEKKISQLNSKATSLTVYCDKLFNHLMTNFKHDKTVLRFYASYLENFKFDKETSSILFEQAFQMEEEESKTRTVSLFSRGKSEKRFKNKITPYFNSTPNSPVNVFDIRKNSFTLVDNPMEDHEKEDHFDGIENAEETIDKKQVFFRNSLNTPYQSKFRNVFLIGLSILSVLMLVVAFALCMIFGSLVTEIPLTLQSCLPGTSPSALIREVRMGQIYKELYGNQNWAIPNENSTDGKVLNYFTTNHKMRFERHLLYLQQLADNSMTSKYTEQMFNDYTSPENPIVVPIASVEKSTISYLTSYKKNVSMSELTQEFMTLTKSFIDWTPKDYNETITSYLFMYLYLNRRTAADANALFCSKFQESKRVQNADIDLILRYYLFISTGVLIIIYSMFLVISRIEMRKSTNIITLFKRLPKDIIGNIYQDLQRKTNQEAKHLGEFMNPKWISIAVGFLALLCFSLYVSLMYMENYLNVQTASETMVNIDTATAVMRAAIRLTVRLSELYAFLGVKPGRNVNNVAIGSASQLATYRTDNRDYISEVQTRFTELLFGSEVTAPIIGKYSRVDEIITSPLTCSFNGTCYKLQELVAIVTHACSKFNEDIWNPFFAIRQDTFISYLDIFNLTDEMINRLTELLNSLSTNTSNSSKAISIVFFIVGIITLPLFNYIIFLNYQMSDNEITMLRSFLNYIPVDYFDSNDTLKNFALYNTMTKHSTKRKKIDTDDSIRNLLNSMVEGAVLCNEKGEITLFNVAAQKMFGKSATDVIGLPCIILFDEISHELIKNLTHHLIHSTDNSDELSVGEVIEIECIRKNQTKFPAQISIFGTEVNNGSIIISLVIKDITTEKKQNALLAEEKKNSENLLRNILPDAVATKLKNGETFIAEKFADITCFFSDMVGFTKLSSNMNPSELVLMLNSIVNGFDDLTDKYSLEKIKTIGDAYFCVGGLHNNPQSDHPERCIKFSIETLTVIRTYNAENPSSQVNIRIGLNTGSVVAGVIGRKKFAYDLWGDTINLSSRMESTGIPGRIHISRSTYERIYDLYEFEERSIEVKGKGMCQTYLLKEKHHVNPIFSKTPPTLQHQVSSSCINLEENDIEVVETKPSLHSHHDQEEVVY</sequence>
<dbReference type="PANTHER" id="PTHR11920">
    <property type="entry name" value="GUANYLYL CYCLASE"/>
    <property type="match status" value="1"/>
</dbReference>
<accession>D2UZT9</accession>
<organism evidence="12">
    <name type="scientific">Naegleria gruberi</name>
    <name type="common">Amoeba</name>
    <dbReference type="NCBI Taxonomy" id="5762"/>
    <lineage>
        <taxon>Eukaryota</taxon>
        <taxon>Discoba</taxon>
        <taxon>Heterolobosea</taxon>
        <taxon>Tetramitia</taxon>
        <taxon>Eutetramitia</taxon>
        <taxon>Vahlkampfiidae</taxon>
        <taxon>Naegleria</taxon>
    </lineage>
</organism>
<dbReference type="EMBL" id="GG738846">
    <property type="protein sequence ID" value="EFC50220.1"/>
    <property type="molecule type" value="Genomic_DNA"/>
</dbReference>
<dbReference type="GeneID" id="8858905"/>
<feature type="transmembrane region" description="Helical" evidence="8">
    <location>
        <begin position="205"/>
        <end position="224"/>
    </location>
</feature>
<dbReference type="Gene3D" id="3.30.450.20">
    <property type="entry name" value="PAS domain"/>
    <property type="match status" value="1"/>
</dbReference>
<keyword evidence="6 7" id="KW-0456">Lyase</keyword>
<feature type="transmembrane region" description="Helical" evidence="8">
    <location>
        <begin position="298"/>
        <end position="317"/>
    </location>
</feature>
<feature type="transmembrane region" description="Helical" evidence="8">
    <location>
        <begin position="323"/>
        <end position="347"/>
    </location>
</feature>
<evidence type="ECO:0000259" key="10">
    <source>
        <dbReference type="PROSITE" id="PS50125"/>
    </source>
</evidence>
<dbReference type="PROSITE" id="PS50112">
    <property type="entry name" value="PAS"/>
    <property type="match status" value="1"/>
</dbReference>
<keyword evidence="5 8" id="KW-0472">Membrane</keyword>
<evidence type="ECO:0000256" key="4">
    <source>
        <dbReference type="ARBA" id="ARBA00022989"/>
    </source>
</evidence>
<keyword evidence="3" id="KW-0547">Nucleotide-binding</keyword>
<dbReference type="InterPro" id="IPR050401">
    <property type="entry name" value="Cyclic_nucleotide_synthase"/>
</dbReference>
<dbReference type="SMART" id="SM00044">
    <property type="entry name" value="CYCc"/>
    <property type="match status" value="1"/>
</dbReference>
<feature type="transmembrane region" description="Helical" evidence="8">
    <location>
        <begin position="166"/>
        <end position="185"/>
    </location>
</feature>
<dbReference type="GO" id="GO:0035556">
    <property type="term" value="P:intracellular signal transduction"/>
    <property type="evidence" value="ECO:0007669"/>
    <property type="project" value="InterPro"/>
</dbReference>
<keyword evidence="4 8" id="KW-1133">Transmembrane helix</keyword>
<dbReference type="InterPro" id="IPR029787">
    <property type="entry name" value="Nucleotide_cyclase"/>
</dbReference>
<feature type="transmembrane region" description="Helical" evidence="8">
    <location>
        <begin position="750"/>
        <end position="777"/>
    </location>
</feature>
<dbReference type="GO" id="GO:0005886">
    <property type="term" value="C:plasma membrane"/>
    <property type="evidence" value="ECO:0007669"/>
    <property type="project" value="TreeGrafter"/>
</dbReference>
<dbReference type="RefSeq" id="XP_002682964.1">
    <property type="nucleotide sequence ID" value="XM_002682918.1"/>
</dbReference>
<feature type="transmembrane region" description="Helical" evidence="8">
    <location>
        <begin position="101"/>
        <end position="120"/>
    </location>
</feature>
<evidence type="ECO:0000256" key="5">
    <source>
        <dbReference type="ARBA" id="ARBA00023136"/>
    </source>
</evidence>
<feature type="transmembrane region" description="Helical" evidence="8">
    <location>
        <begin position="966"/>
        <end position="985"/>
    </location>
</feature>
<evidence type="ECO:0000256" key="3">
    <source>
        <dbReference type="ARBA" id="ARBA00022741"/>
    </source>
</evidence>
<dbReference type="OMA" id="PKWISIA"/>
<evidence type="ECO:0000313" key="11">
    <source>
        <dbReference type="EMBL" id="EFC50220.1"/>
    </source>
</evidence>
<dbReference type="SUPFAM" id="SSF55073">
    <property type="entry name" value="Nucleotide cyclase"/>
    <property type="match status" value="1"/>
</dbReference>
<keyword evidence="2 8" id="KW-0812">Transmembrane</keyword>
<protein>
    <submittedName>
        <fullName evidence="11">Predicted protein</fullName>
    </submittedName>
</protein>
<evidence type="ECO:0000256" key="6">
    <source>
        <dbReference type="ARBA" id="ARBA00023239"/>
    </source>
</evidence>
<dbReference type="InParanoid" id="D2UZT9"/>
<dbReference type="CDD" id="cd07302">
    <property type="entry name" value="CHD"/>
    <property type="match status" value="1"/>
</dbReference>
<gene>
    <name evidence="11" type="ORF">NAEGRDRAFT_62059</name>
</gene>
<evidence type="ECO:0000256" key="2">
    <source>
        <dbReference type="ARBA" id="ARBA00022692"/>
    </source>
</evidence>
<dbReference type="Pfam" id="PF00211">
    <property type="entry name" value="Guanylate_cyc"/>
    <property type="match status" value="1"/>
</dbReference>
<feature type="transmembrane region" description="Helical" evidence="8">
    <location>
        <begin position="1236"/>
        <end position="1260"/>
    </location>
</feature>
<dbReference type="InterPro" id="IPR018297">
    <property type="entry name" value="A/G_cyclase_CS"/>
</dbReference>
<dbReference type="Pfam" id="PF25474">
    <property type="entry name" value="TPR_TmcB"/>
    <property type="match status" value="1"/>
</dbReference>
<dbReference type="Pfam" id="PF13426">
    <property type="entry name" value="PAS_9"/>
    <property type="match status" value="1"/>
</dbReference>
<dbReference type="GO" id="GO:0000166">
    <property type="term" value="F:nucleotide binding"/>
    <property type="evidence" value="ECO:0007669"/>
    <property type="project" value="UniProtKB-KW"/>
</dbReference>
<reference evidence="11 12" key="1">
    <citation type="journal article" date="2010" name="Cell">
        <title>The genome of Naegleria gruberi illuminates early eukaryotic versatility.</title>
        <authorList>
            <person name="Fritz-Laylin L.K."/>
            <person name="Prochnik S.E."/>
            <person name="Ginger M.L."/>
            <person name="Dacks J.B."/>
            <person name="Carpenter M.L."/>
            <person name="Field M.C."/>
            <person name="Kuo A."/>
            <person name="Paredez A."/>
            <person name="Chapman J."/>
            <person name="Pham J."/>
            <person name="Shu S."/>
            <person name="Neupane R."/>
            <person name="Cipriano M."/>
            <person name="Mancuso J."/>
            <person name="Tu H."/>
            <person name="Salamov A."/>
            <person name="Lindquist E."/>
            <person name="Shapiro H."/>
            <person name="Lucas S."/>
            <person name="Grigoriev I.V."/>
            <person name="Cande W.Z."/>
            <person name="Fulton C."/>
            <person name="Rokhsar D.S."/>
            <person name="Dawson S.C."/>
        </authorList>
    </citation>
    <scope>NUCLEOTIDE SEQUENCE [LARGE SCALE GENOMIC DNA]</scope>
    <source>
        <strain evidence="11 12">NEG-M</strain>
    </source>
</reference>
<dbReference type="SMART" id="SM00091">
    <property type="entry name" value="PAS"/>
    <property type="match status" value="1"/>
</dbReference>
<comment type="subcellular location">
    <subcellularLocation>
        <location evidence="1">Membrane</location>
    </subcellularLocation>
</comment>